<dbReference type="Gene3D" id="2.40.50.100">
    <property type="match status" value="1"/>
</dbReference>
<dbReference type="InterPro" id="IPR058625">
    <property type="entry name" value="MdtA-like_BSH"/>
</dbReference>
<dbReference type="Gene3D" id="2.40.420.20">
    <property type="match status" value="1"/>
</dbReference>
<keyword evidence="2" id="KW-0175">Coiled coil</keyword>
<comment type="similarity">
    <text evidence="1">Belongs to the membrane fusion protein (MFP) (TC 8.A.1) family.</text>
</comment>
<dbReference type="Pfam" id="PF01391">
    <property type="entry name" value="Collagen"/>
    <property type="match status" value="1"/>
</dbReference>
<dbReference type="NCBIfam" id="TIGR01730">
    <property type="entry name" value="RND_mfp"/>
    <property type="match status" value="1"/>
</dbReference>
<dbReference type="GO" id="GO:1990281">
    <property type="term" value="C:efflux pump complex"/>
    <property type="evidence" value="ECO:0007669"/>
    <property type="project" value="TreeGrafter"/>
</dbReference>
<dbReference type="Pfam" id="PF25917">
    <property type="entry name" value="BSH_RND"/>
    <property type="match status" value="1"/>
</dbReference>
<evidence type="ECO:0000256" key="1">
    <source>
        <dbReference type="ARBA" id="ARBA00009477"/>
    </source>
</evidence>
<keyword evidence="6" id="KW-1185">Reference proteome</keyword>
<dbReference type="Proteomes" id="UP000183410">
    <property type="component" value="Unassembled WGS sequence"/>
</dbReference>
<dbReference type="PANTHER" id="PTHR30469:SF33">
    <property type="entry name" value="SLR1207 PROTEIN"/>
    <property type="match status" value="1"/>
</dbReference>
<accession>A0A1I2IDR4</accession>
<dbReference type="InterPro" id="IPR008160">
    <property type="entry name" value="Collagen"/>
</dbReference>
<evidence type="ECO:0000256" key="2">
    <source>
        <dbReference type="SAM" id="Coils"/>
    </source>
</evidence>
<feature type="compositionally biased region" description="Gly residues" evidence="3">
    <location>
        <begin position="393"/>
        <end position="404"/>
    </location>
</feature>
<reference evidence="6" key="1">
    <citation type="submission" date="2016-10" db="EMBL/GenBank/DDBJ databases">
        <authorList>
            <person name="Varghese N."/>
            <person name="Submissions S."/>
        </authorList>
    </citation>
    <scope>NUCLEOTIDE SEQUENCE [LARGE SCALE GENOMIC DNA]</scope>
    <source>
        <strain evidence="6">CGMCC 1.10223</strain>
    </source>
</reference>
<dbReference type="InterPro" id="IPR006143">
    <property type="entry name" value="RND_pump_MFP"/>
</dbReference>
<dbReference type="GO" id="GO:0015562">
    <property type="term" value="F:efflux transmembrane transporter activity"/>
    <property type="evidence" value="ECO:0007669"/>
    <property type="project" value="TreeGrafter"/>
</dbReference>
<dbReference type="AlphaFoldDB" id="A0A1I2IDR4"/>
<evidence type="ECO:0000256" key="3">
    <source>
        <dbReference type="SAM" id="MobiDB-lite"/>
    </source>
</evidence>
<protein>
    <submittedName>
        <fullName evidence="5">HlyD family secretion protein</fullName>
    </submittedName>
</protein>
<evidence type="ECO:0000259" key="4">
    <source>
        <dbReference type="Pfam" id="PF25917"/>
    </source>
</evidence>
<dbReference type="Gene3D" id="2.40.30.170">
    <property type="match status" value="1"/>
</dbReference>
<dbReference type="RefSeq" id="WP_052736985.1">
    <property type="nucleotide sequence ID" value="NZ_FONN01000032.1"/>
</dbReference>
<evidence type="ECO:0000313" key="6">
    <source>
        <dbReference type="Proteomes" id="UP000183410"/>
    </source>
</evidence>
<name>A0A1I2IDR4_9BACL</name>
<evidence type="ECO:0000313" key="5">
    <source>
        <dbReference type="EMBL" id="SFF38976.1"/>
    </source>
</evidence>
<feature type="compositionally biased region" description="Gly residues" evidence="3">
    <location>
        <begin position="359"/>
        <end position="370"/>
    </location>
</feature>
<organism evidence="5 6">
    <name type="scientific">Paenibacillus algorifonticola</name>
    <dbReference type="NCBI Taxonomy" id="684063"/>
    <lineage>
        <taxon>Bacteria</taxon>
        <taxon>Bacillati</taxon>
        <taxon>Bacillota</taxon>
        <taxon>Bacilli</taxon>
        <taxon>Bacillales</taxon>
        <taxon>Paenibacillaceae</taxon>
        <taxon>Paenibacillus</taxon>
    </lineage>
</organism>
<sequence length="564" mass="55598">MKKWKLWLGIILVVGAAGGGGAYYYLKMGQPATVQAATSQTVKATRGNIELKISATGSVEANSRETVTSGVSGTIAKLNFKVGDKVKAGQVLATFESEKDYDSQIEQTELSIKKQQVQMEQYQTKYKEAAGTEDELTTQQSIKTDMEMLALEIKQNQDSLSTMREDQLKVTEVVATIDGEVTESEVSVGDEVVANTVIASIVNYDLLDFVVQVDELDIPSVKAGQVVQVYLSALTDKTIEGKVASLAREGTASNGVSAYEVTISLDTIEGVITGMSGEADIILESKNDVVVVPVDAVIERGGKSFVRVPTSTQGTTGSQGTSGAAGAQGAAGASGAQGMDGAAGAQGNAGASGAQGTDGAAGGQGAGGAAQGAAGAQGAVGTQGASSTQGASGTQGQGGTGTQGGRSAQAETGGQGAGGTAQGAAGTQGASGTQGTRGTQGTSGAAQGTTSAQGMNGTAQGAAGAQGTSGMQRTGGAQMEGQLVEVEAGISDETYVEIISGLNEGDSVLIPTPQGTVGMTTTTTQQNQATMGGMMPGGFGGGTGGGFGGGGGGFTGGGAGGGRP</sequence>
<feature type="domain" description="Multidrug resistance protein MdtA-like barrel-sandwich hybrid" evidence="4">
    <location>
        <begin position="66"/>
        <end position="201"/>
    </location>
</feature>
<dbReference type="SUPFAM" id="SSF111369">
    <property type="entry name" value="HlyD-like secretion proteins"/>
    <property type="match status" value="1"/>
</dbReference>
<feature type="compositionally biased region" description="Low complexity" evidence="3">
    <location>
        <begin position="422"/>
        <end position="472"/>
    </location>
</feature>
<gene>
    <name evidence="5" type="ORF">SAMN04487969_13245</name>
</gene>
<feature type="compositionally biased region" description="Low complexity" evidence="3">
    <location>
        <begin position="310"/>
        <end position="358"/>
    </location>
</feature>
<feature type="region of interest" description="Disordered" evidence="3">
    <location>
        <begin position="307"/>
        <end position="478"/>
    </location>
</feature>
<feature type="compositionally biased region" description="Low complexity" evidence="3">
    <location>
        <begin position="371"/>
        <end position="392"/>
    </location>
</feature>
<proteinExistence type="inferred from homology"/>
<dbReference type="EMBL" id="FONN01000032">
    <property type="protein sequence ID" value="SFF38976.1"/>
    <property type="molecule type" value="Genomic_DNA"/>
</dbReference>
<feature type="coiled-coil region" evidence="2">
    <location>
        <begin position="105"/>
        <end position="132"/>
    </location>
</feature>
<dbReference type="PANTHER" id="PTHR30469">
    <property type="entry name" value="MULTIDRUG RESISTANCE PROTEIN MDTA"/>
    <property type="match status" value="1"/>
</dbReference>